<dbReference type="PRINTS" id="PR02029">
    <property type="entry name" value="ACTREGSIRT1"/>
</dbReference>
<dbReference type="AGR" id="RGD:1562823"/>
<evidence type="ECO:0000256" key="4">
    <source>
        <dbReference type="ARBA" id="ARBA00023242"/>
    </source>
</evidence>
<dbReference type="PANTHER" id="PTHR31454:SF2">
    <property type="entry name" value="ACTIVE REGULATOR OF SIRT1"/>
    <property type="match status" value="1"/>
</dbReference>
<evidence type="ECO:0000256" key="2">
    <source>
        <dbReference type="ARBA" id="ARBA00007318"/>
    </source>
</evidence>
<evidence type="ECO:0000256" key="6">
    <source>
        <dbReference type="SAM" id="MobiDB-lite"/>
    </source>
</evidence>
<organism evidence="7 8">
    <name type="scientific">Rattus norvegicus</name>
    <name type="common">Rat</name>
    <dbReference type="NCBI Taxonomy" id="10116"/>
    <lineage>
        <taxon>Eukaryota</taxon>
        <taxon>Metazoa</taxon>
        <taxon>Chordata</taxon>
        <taxon>Craniata</taxon>
        <taxon>Vertebrata</taxon>
        <taxon>Euteleostomi</taxon>
        <taxon>Mammalia</taxon>
        <taxon>Eutheria</taxon>
        <taxon>Euarchontoglires</taxon>
        <taxon>Glires</taxon>
        <taxon>Rodentia</taxon>
        <taxon>Myomorpha</taxon>
        <taxon>Muroidea</taxon>
        <taxon>Muridae</taxon>
        <taxon>Murinae</taxon>
        <taxon>Rattus</taxon>
    </lineage>
</organism>
<dbReference type="GO" id="GO:0005730">
    <property type="term" value="C:nucleolus"/>
    <property type="evidence" value="ECO:0007669"/>
    <property type="project" value="UniProtKB-SubCell"/>
</dbReference>
<dbReference type="PANTHER" id="PTHR31454">
    <property type="entry name" value="ACTIVE REGULATOR OF SIRT1"/>
    <property type="match status" value="1"/>
</dbReference>
<reference evidence="7 8" key="1">
    <citation type="submission" date="2005-09" db="EMBL/GenBank/DDBJ databases">
        <authorList>
            <person name="Mural R.J."/>
            <person name="Li P.W."/>
            <person name="Adams M.D."/>
            <person name="Amanatides P.G."/>
            <person name="Baden-Tillson H."/>
            <person name="Barnstead M."/>
            <person name="Chin S.H."/>
            <person name="Dew I."/>
            <person name="Evans C.A."/>
            <person name="Ferriera S."/>
            <person name="Flanigan M."/>
            <person name="Fosler C."/>
            <person name="Glodek A."/>
            <person name="Gu Z."/>
            <person name="Holt R.A."/>
            <person name="Jennings D."/>
            <person name="Kraft C.L."/>
            <person name="Lu F."/>
            <person name="Nguyen T."/>
            <person name="Nusskern D.R."/>
            <person name="Pfannkoch C.M."/>
            <person name="Sitter C."/>
            <person name="Sutton G.G."/>
            <person name="Venter J.C."/>
            <person name="Wang Z."/>
            <person name="Woodage T."/>
            <person name="Zheng X.H."/>
            <person name="Zhong F."/>
        </authorList>
    </citation>
    <scope>NUCLEOTIDE SEQUENCE [LARGE SCALE GENOMIC DNA]</scope>
    <source>
        <strain>BN</strain>
        <strain evidence="8">Sprague-Dawley</strain>
    </source>
</reference>
<accession>A6HSW7</accession>
<dbReference type="InterPro" id="IPR023262">
    <property type="entry name" value="AROS"/>
</dbReference>
<sequence>MSAALLRRGLELLEASEAPRAVPGQAKASGTPVKQTRRARAKAKQAVKLRNSAKGKVPKSALGLGS</sequence>
<gene>
    <name evidence="9" type="primary">Rps19bp1</name>
    <name evidence="7" type="synonym">RGD1562823_predicted</name>
    <name evidence="7" type="ORF">rCG_59480</name>
</gene>
<evidence type="ECO:0000256" key="3">
    <source>
        <dbReference type="ARBA" id="ARBA00016855"/>
    </source>
</evidence>
<comment type="similarity">
    <text evidence="2">Belongs to the AROS family.</text>
</comment>
<name>A6HSW7_RAT</name>
<evidence type="ECO:0000313" key="9">
    <source>
        <dbReference type="RGD" id="1562823"/>
    </source>
</evidence>
<keyword evidence="4" id="KW-0539">Nucleus</keyword>
<evidence type="ECO:0000256" key="1">
    <source>
        <dbReference type="ARBA" id="ARBA00004604"/>
    </source>
</evidence>
<proteinExistence type="inferred from homology"/>
<protein>
    <recommendedName>
        <fullName evidence="3">Active regulator of SIRT1</fullName>
    </recommendedName>
    <alternativeName>
        <fullName evidence="5">40S ribosomal protein S19-binding protein 1</fullName>
    </alternativeName>
</protein>
<comment type="subcellular location">
    <subcellularLocation>
        <location evidence="1">Nucleus</location>
        <location evidence="1">Nucleolus</location>
    </subcellularLocation>
</comment>
<evidence type="ECO:0000313" key="7">
    <source>
        <dbReference type="EMBL" id="EDM15755.1"/>
    </source>
</evidence>
<dbReference type="EMBL" id="CH473950">
    <property type="protein sequence ID" value="EDM15755.1"/>
    <property type="molecule type" value="Genomic_DNA"/>
</dbReference>
<dbReference type="RGD" id="1562823">
    <property type="gene designation" value="Rps19bp1"/>
</dbReference>
<dbReference type="Proteomes" id="UP000234681">
    <property type="component" value="Chromosome 7"/>
</dbReference>
<feature type="compositionally biased region" description="Basic residues" evidence="6">
    <location>
        <begin position="35"/>
        <end position="57"/>
    </location>
</feature>
<evidence type="ECO:0000256" key="5">
    <source>
        <dbReference type="ARBA" id="ARBA00032748"/>
    </source>
</evidence>
<dbReference type="AlphaFoldDB" id="A6HSW7"/>
<evidence type="ECO:0000313" key="8">
    <source>
        <dbReference type="Proteomes" id="UP000234681"/>
    </source>
</evidence>
<feature type="region of interest" description="Disordered" evidence="6">
    <location>
        <begin position="17"/>
        <end position="66"/>
    </location>
</feature>